<dbReference type="NCBIfam" id="NF006770">
    <property type="entry name" value="PRK09290.1-4"/>
    <property type="match status" value="1"/>
</dbReference>
<protein>
    <submittedName>
        <fullName evidence="3">Allantoate amidohydrolase</fullName>
    </submittedName>
</protein>
<dbReference type="PANTHER" id="PTHR32494:SF5">
    <property type="entry name" value="ALLANTOATE AMIDOHYDROLASE"/>
    <property type="match status" value="1"/>
</dbReference>
<dbReference type="PANTHER" id="PTHR32494">
    <property type="entry name" value="ALLANTOATE DEIMINASE-RELATED"/>
    <property type="match status" value="1"/>
</dbReference>
<sequence>MTAQPPPGLQQSHVAATRWHESGFAATGAAAFDALWGELAPVGRHARTGGYRRFAWTAADAALREWFVGAAQRRGLDVTSDRAGNLWAWWGDPDADGPGLVVGSHLDSVPDGGAFDGPLGVVSALAALDVLRAAGRRPRRPLGVAVFSDEEGARFGVACAGSRIITGALPPDRARSLTDADGTTMAEAMAAGGHDPHQVGPDAETLRRIGTFVELHVEQGKGLVDAEHGEGAAVGVASAIWPHGRWRLDLRGRADHAGTTRLADRDDPMLALAAAVATARSAAERHEALATIGKLRVEPNGVNAIPSAVTAWLDARGPAERGVRSVVAAVGAAAGADPLEESFTPATDFDVVLRDRLAVLLGEVLFGDAGRPAPVLPTGAGHDAGILSAAGVPTAMLFVRNPTGVSHSPHEHAETDDCHRGVAALARVVEELG</sequence>
<evidence type="ECO:0000313" key="4">
    <source>
        <dbReference type="Proteomes" id="UP001296706"/>
    </source>
</evidence>
<gene>
    <name evidence="3" type="ORF">HF577_17735</name>
</gene>
<dbReference type="SUPFAM" id="SSF55031">
    <property type="entry name" value="Bacterial exopeptidase dimerisation domain"/>
    <property type="match status" value="1"/>
</dbReference>
<evidence type="ECO:0000313" key="3">
    <source>
        <dbReference type="EMBL" id="NMH78919.1"/>
    </source>
</evidence>
<name>A0ABX1RHI3_9PSEU</name>
<dbReference type="Pfam" id="PF01546">
    <property type="entry name" value="Peptidase_M20"/>
    <property type="match status" value="1"/>
</dbReference>
<dbReference type="Gene3D" id="3.40.630.10">
    <property type="entry name" value="Zn peptidases"/>
    <property type="match status" value="1"/>
</dbReference>
<keyword evidence="2" id="KW-0378">Hydrolase</keyword>
<dbReference type="SUPFAM" id="SSF53187">
    <property type="entry name" value="Zn-dependent exopeptidases"/>
    <property type="match status" value="1"/>
</dbReference>
<keyword evidence="4" id="KW-1185">Reference proteome</keyword>
<reference evidence="3 4" key="1">
    <citation type="submission" date="2020-04" db="EMBL/GenBank/DDBJ databases">
        <authorList>
            <person name="Klaysubun C."/>
            <person name="Duangmal K."/>
            <person name="Lipun K."/>
        </authorList>
    </citation>
    <scope>NUCLEOTIDE SEQUENCE [LARGE SCALE GENOMIC DNA]</scope>
    <source>
        <strain evidence="3 4">JCM 11839</strain>
    </source>
</reference>
<dbReference type="InterPro" id="IPR036264">
    <property type="entry name" value="Bact_exopeptidase_dim_dom"/>
</dbReference>
<organism evidence="3 4">
    <name type="scientific">Pseudonocardia xinjiangensis</name>
    <dbReference type="NCBI Taxonomy" id="75289"/>
    <lineage>
        <taxon>Bacteria</taxon>
        <taxon>Bacillati</taxon>
        <taxon>Actinomycetota</taxon>
        <taxon>Actinomycetes</taxon>
        <taxon>Pseudonocardiales</taxon>
        <taxon>Pseudonocardiaceae</taxon>
        <taxon>Pseudonocardia</taxon>
    </lineage>
</organism>
<dbReference type="Proteomes" id="UP001296706">
    <property type="component" value="Unassembled WGS sequence"/>
</dbReference>
<dbReference type="EMBL" id="JAAXKY010000055">
    <property type="protein sequence ID" value="NMH78919.1"/>
    <property type="molecule type" value="Genomic_DNA"/>
</dbReference>
<proteinExistence type="inferred from homology"/>
<dbReference type="PIRSF" id="PIRSF001235">
    <property type="entry name" value="Amidase_carbamoylase"/>
    <property type="match status" value="1"/>
</dbReference>
<dbReference type="InterPro" id="IPR002933">
    <property type="entry name" value="Peptidase_M20"/>
</dbReference>
<dbReference type="RefSeq" id="WP_169396989.1">
    <property type="nucleotide sequence ID" value="NZ_BAAAJH010000010.1"/>
</dbReference>
<dbReference type="NCBIfam" id="TIGR01879">
    <property type="entry name" value="hydantase"/>
    <property type="match status" value="1"/>
</dbReference>
<comment type="caution">
    <text evidence="3">The sequence shown here is derived from an EMBL/GenBank/DDBJ whole genome shotgun (WGS) entry which is preliminary data.</text>
</comment>
<evidence type="ECO:0000256" key="2">
    <source>
        <dbReference type="ARBA" id="ARBA00022801"/>
    </source>
</evidence>
<evidence type="ECO:0000256" key="1">
    <source>
        <dbReference type="ARBA" id="ARBA00006153"/>
    </source>
</evidence>
<accession>A0ABX1RHI3</accession>
<dbReference type="InterPro" id="IPR010158">
    <property type="entry name" value="Amidase_Cbmase"/>
</dbReference>
<comment type="similarity">
    <text evidence="1">Belongs to the peptidase M20 family.</text>
</comment>
<dbReference type="Gene3D" id="3.30.70.360">
    <property type="match status" value="1"/>
</dbReference>